<dbReference type="Pfam" id="PF22725">
    <property type="entry name" value="GFO_IDH_MocA_C3"/>
    <property type="match status" value="1"/>
</dbReference>
<reference evidence="4 5" key="1">
    <citation type="submission" date="2018-04" db="EMBL/GenBank/DDBJ databases">
        <title>Genomic Encyclopedia of Type Strains, Phase IV (KMG-IV): sequencing the most valuable type-strain genomes for metagenomic binning, comparative biology and taxonomic classification.</title>
        <authorList>
            <person name="Goeker M."/>
        </authorList>
    </citation>
    <scope>NUCLEOTIDE SEQUENCE [LARGE SCALE GENOMIC DNA]</scope>
    <source>
        <strain evidence="4 5">DSM 14823</strain>
    </source>
</reference>
<gene>
    <name evidence="4" type="ORF">C8D82_11725</name>
</gene>
<dbReference type="RefSeq" id="WP_116884362.1">
    <property type="nucleotide sequence ID" value="NZ_QEKH01000017.1"/>
</dbReference>
<dbReference type="GO" id="GO:0000166">
    <property type="term" value="F:nucleotide binding"/>
    <property type="evidence" value="ECO:0007669"/>
    <property type="project" value="InterPro"/>
</dbReference>
<dbReference type="AlphaFoldDB" id="A0A2U1AV50"/>
<feature type="domain" description="Gfo/Idh/MocA-like oxidoreductase N-terminal" evidence="2">
    <location>
        <begin position="3"/>
        <end position="121"/>
    </location>
</feature>
<feature type="domain" description="GFO/IDH/MocA-like oxidoreductase" evidence="3">
    <location>
        <begin position="129"/>
        <end position="254"/>
    </location>
</feature>
<evidence type="ECO:0000259" key="2">
    <source>
        <dbReference type="Pfam" id="PF01408"/>
    </source>
</evidence>
<evidence type="ECO:0000313" key="5">
    <source>
        <dbReference type="Proteomes" id="UP000245959"/>
    </source>
</evidence>
<dbReference type="InterPro" id="IPR050463">
    <property type="entry name" value="Gfo/Idh/MocA_oxidrdct_glycsds"/>
</dbReference>
<dbReference type="InterPro" id="IPR055170">
    <property type="entry name" value="GFO_IDH_MocA-like_dom"/>
</dbReference>
<protein>
    <submittedName>
        <fullName evidence="4">Putative dehydrogenase</fullName>
    </submittedName>
</protein>
<evidence type="ECO:0000313" key="4">
    <source>
        <dbReference type="EMBL" id="PVY40306.1"/>
    </source>
</evidence>
<keyword evidence="1" id="KW-0560">Oxidoreductase</keyword>
<dbReference type="InterPro" id="IPR000683">
    <property type="entry name" value="Gfo/Idh/MocA-like_OxRdtase_N"/>
</dbReference>
<proteinExistence type="predicted"/>
<dbReference type="Gene3D" id="3.30.360.10">
    <property type="entry name" value="Dihydrodipicolinate Reductase, domain 2"/>
    <property type="match status" value="1"/>
</dbReference>
<evidence type="ECO:0000259" key="3">
    <source>
        <dbReference type="Pfam" id="PF22725"/>
    </source>
</evidence>
<dbReference type="SUPFAM" id="SSF51735">
    <property type="entry name" value="NAD(P)-binding Rossmann-fold domains"/>
    <property type="match status" value="1"/>
</dbReference>
<dbReference type="GeneID" id="78295662"/>
<dbReference type="Pfam" id="PF01408">
    <property type="entry name" value="GFO_IDH_MocA"/>
    <property type="match status" value="1"/>
</dbReference>
<evidence type="ECO:0000256" key="1">
    <source>
        <dbReference type="ARBA" id="ARBA00023002"/>
    </source>
</evidence>
<dbReference type="PANTHER" id="PTHR43818">
    <property type="entry name" value="BCDNA.GH03377"/>
    <property type="match status" value="1"/>
</dbReference>
<dbReference type="Gene3D" id="3.40.50.720">
    <property type="entry name" value="NAD(P)-binding Rossmann-like Domain"/>
    <property type="match status" value="1"/>
</dbReference>
<dbReference type="PANTHER" id="PTHR43818:SF11">
    <property type="entry name" value="BCDNA.GH03377"/>
    <property type="match status" value="1"/>
</dbReference>
<comment type="caution">
    <text evidence="4">The sequence shown here is derived from an EMBL/GenBank/DDBJ whole genome shotgun (WGS) entry which is preliminary data.</text>
</comment>
<accession>A0A2U1AV50</accession>
<sequence>MKKIALAGVAHIHAPNFVKRLQERSGVEVVSLWDHDRARAERYAKEIGCRICGEAEELWNDPEVDAVVVCSETDRHAALVPAAAKAGKHLFVEKPLGFSAADAREMAKAIREAGVLFQTGYFMRGFPAHRALKQMIADGVFGTVTRIRHSNCHQGSLGGWFDTDYRWMADPKIAGCGAFGDLGTHSLDILMWLFGRPELVTADIRTVTGRYGAECDETGTALLKFSDGAVAMLAGGWVDQANPVTCEVSGTDGFAYILNGELFVISPKLEGADGKAPWQPLPEALPHAFELFLDALEGKDVPLVSACEAADRNIVMEALYKAAKGHCWERPAY</sequence>
<keyword evidence="5" id="KW-1185">Reference proteome</keyword>
<dbReference type="InterPro" id="IPR036291">
    <property type="entry name" value="NAD(P)-bd_dom_sf"/>
</dbReference>
<dbReference type="Proteomes" id="UP000245959">
    <property type="component" value="Unassembled WGS sequence"/>
</dbReference>
<name>A0A2U1AV50_9BACT</name>
<organism evidence="4 5">
    <name type="scientific">Victivallis vadensis</name>
    <dbReference type="NCBI Taxonomy" id="172901"/>
    <lineage>
        <taxon>Bacteria</taxon>
        <taxon>Pseudomonadati</taxon>
        <taxon>Lentisphaerota</taxon>
        <taxon>Lentisphaeria</taxon>
        <taxon>Victivallales</taxon>
        <taxon>Victivallaceae</taxon>
        <taxon>Victivallis</taxon>
    </lineage>
</organism>
<dbReference type="EMBL" id="QEKH01000017">
    <property type="protein sequence ID" value="PVY40306.1"/>
    <property type="molecule type" value="Genomic_DNA"/>
</dbReference>
<dbReference type="SUPFAM" id="SSF55347">
    <property type="entry name" value="Glyceraldehyde-3-phosphate dehydrogenase-like, C-terminal domain"/>
    <property type="match status" value="1"/>
</dbReference>
<dbReference type="GO" id="GO:0016491">
    <property type="term" value="F:oxidoreductase activity"/>
    <property type="evidence" value="ECO:0007669"/>
    <property type="project" value="UniProtKB-KW"/>
</dbReference>